<feature type="compositionally biased region" description="Low complexity" evidence="1">
    <location>
        <begin position="1"/>
        <end position="13"/>
    </location>
</feature>
<keyword evidence="2" id="KW-1133">Transmembrane helix</keyword>
<protein>
    <recommendedName>
        <fullName evidence="5">Capsular polysaccharide biosynthesis protein</fullName>
    </recommendedName>
</protein>
<feature type="compositionally biased region" description="Basic and acidic residues" evidence="1">
    <location>
        <begin position="19"/>
        <end position="40"/>
    </location>
</feature>
<evidence type="ECO:0000313" key="4">
    <source>
        <dbReference type="Proteomes" id="UP001589703"/>
    </source>
</evidence>
<reference evidence="3 4" key="1">
    <citation type="submission" date="2024-09" db="EMBL/GenBank/DDBJ databases">
        <authorList>
            <person name="Sun Q."/>
            <person name="Mori K."/>
        </authorList>
    </citation>
    <scope>NUCLEOTIDE SEQUENCE [LARGE SCALE GENOMIC DNA]</scope>
    <source>
        <strain evidence="3 4">JCM 10918</strain>
    </source>
</reference>
<keyword evidence="4" id="KW-1185">Reference proteome</keyword>
<accession>A0ABV5V820</accession>
<evidence type="ECO:0000313" key="3">
    <source>
        <dbReference type="EMBL" id="MFB9733953.1"/>
    </source>
</evidence>
<keyword evidence="2" id="KW-0472">Membrane</keyword>
<evidence type="ECO:0008006" key="5">
    <source>
        <dbReference type="Google" id="ProtNLM"/>
    </source>
</evidence>
<dbReference type="RefSeq" id="WP_247461545.1">
    <property type="nucleotide sequence ID" value="NZ_JBHMAR010000001.1"/>
</dbReference>
<feature type="transmembrane region" description="Helical" evidence="2">
    <location>
        <begin position="63"/>
        <end position="81"/>
    </location>
</feature>
<feature type="transmembrane region" description="Helical" evidence="2">
    <location>
        <begin position="213"/>
        <end position="232"/>
    </location>
</feature>
<gene>
    <name evidence="3" type="ORF">ACFFRO_02125</name>
</gene>
<name>A0ABV5V820_9ACTN</name>
<dbReference type="Proteomes" id="UP001589703">
    <property type="component" value="Unassembled WGS sequence"/>
</dbReference>
<evidence type="ECO:0000256" key="1">
    <source>
        <dbReference type="SAM" id="MobiDB-lite"/>
    </source>
</evidence>
<proteinExistence type="predicted"/>
<organism evidence="3 4">
    <name type="scientific">Streptomyces thermocoprophilus</name>
    <dbReference type="NCBI Taxonomy" id="78356"/>
    <lineage>
        <taxon>Bacteria</taxon>
        <taxon>Bacillati</taxon>
        <taxon>Actinomycetota</taxon>
        <taxon>Actinomycetes</taxon>
        <taxon>Kitasatosporales</taxon>
        <taxon>Streptomycetaceae</taxon>
        <taxon>Streptomyces</taxon>
    </lineage>
</organism>
<dbReference type="EMBL" id="JBHMAR010000001">
    <property type="protein sequence ID" value="MFB9733953.1"/>
    <property type="molecule type" value="Genomic_DNA"/>
</dbReference>
<evidence type="ECO:0000256" key="2">
    <source>
        <dbReference type="SAM" id="Phobius"/>
    </source>
</evidence>
<feature type="region of interest" description="Disordered" evidence="1">
    <location>
        <begin position="1"/>
        <end position="58"/>
    </location>
</feature>
<keyword evidence="2" id="KW-0812">Transmembrane</keyword>
<sequence length="240" mass="25242">MNKDTPTTTYVRPAARRRTRDERAGAPDEQVRAPDGHVGVRDGQAGARDARDGRGHPSRRRRIIAALVSGLLVLGIGLLVIELLPTRYVATCTVSFSPRTQLNVDAAAIRLVAQKYAVVAGSTPTVDQAARATSLSSDELHDALSVAQPSDTSNLTIKVSLSQRDEAARAANTIGAIVARDAADDRFVSASVTGPAAAGSAEVQPSRPLLRTLAVAAALLVAGWVAYAVGYLDRRSRGRS</sequence>
<comment type="caution">
    <text evidence="3">The sequence shown here is derived from an EMBL/GenBank/DDBJ whole genome shotgun (WGS) entry which is preliminary data.</text>
</comment>